<feature type="domain" description="HTH cro/C1-type" evidence="7">
    <location>
        <begin position="8"/>
        <end position="62"/>
    </location>
</feature>
<dbReference type="SMART" id="SM00530">
    <property type="entry name" value="HTH_XRE"/>
    <property type="match status" value="1"/>
</dbReference>
<dbReference type="STRING" id="561365.SAMN05660866_03382"/>
<protein>
    <submittedName>
        <fullName evidence="8">Uncharacterized conserved protein, Tic20 family</fullName>
    </submittedName>
</protein>
<dbReference type="GO" id="GO:0005829">
    <property type="term" value="C:cytosol"/>
    <property type="evidence" value="ECO:0007669"/>
    <property type="project" value="TreeGrafter"/>
</dbReference>
<dbReference type="PANTHER" id="PTHR46797:SF1">
    <property type="entry name" value="METHYLPHOSPHONATE SYNTHASE"/>
    <property type="match status" value="1"/>
</dbReference>
<gene>
    <name evidence="8" type="ORF">SAMN05660866_03382</name>
</gene>
<keyword evidence="2 6" id="KW-0812">Transmembrane</keyword>
<dbReference type="EMBL" id="FUYL01000012">
    <property type="protein sequence ID" value="SKB81090.1"/>
    <property type="molecule type" value="Genomic_DNA"/>
</dbReference>
<evidence type="ECO:0000256" key="1">
    <source>
        <dbReference type="ARBA" id="ARBA00004141"/>
    </source>
</evidence>
<keyword evidence="5 6" id="KW-0472">Membrane</keyword>
<proteinExistence type="predicted"/>
<accession>A0A1T5EBB5</accession>
<feature type="transmembrane region" description="Helical" evidence="6">
    <location>
        <begin position="121"/>
        <end position="140"/>
    </location>
</feature>
<evidence type="ECO:0000256" key="3">
    <source>
        <dbReference type="ARBA" id="ARBA00022989"/>
    </source>
</evidence>
<dbReference type="InterPro" id="IPR001387">
    <property type="entry name" value="Cro/C1-type_HTH"/>
</dbReference>
<dbReference type="RefSeq" id="WP_079514013.1">
    <property type="nucleotide sequence ID" value="NZ_FUYL01000012.1"/>
</dbReference>
<dbReference type="Proteomes" id="UP000190339">
    <property type="component" value="Unassembled WGS sequence"/>
</dbReference>
<comment type="subcellular location">
    <subcellularLocation>
        <location evidence="1">Membrane</location>
        <topology evidence="1">Multi-pass membrane protein</topology>
    </subcellularLocation>
</comment>
<dbReference type="Pfam" id="PF09685">
    <property type="entry name" value="MamF_MmsF"/>
    <property type="match status" value="1"/>
</dbReference>
<dbReference type="CDD" id="cd00093">
    <property type="entry name" value="HTH_XRE"/>
    <property type="match status" value="1"/>
</dbReference>
<evidence type="ECO:0000313" key="9">
    <source>
        <dbReference type="Proteomes" id="UP000190339"/>
    </source>
</evidence>
<evidence type="ECO:0000256" key="2">
    <source>
        <dbReference type="ARBA" id="ARBA00022692"/>
    </source>
</evidence>
<sequence>MENIGQKIVELRKSKGYTQEELAEKAKVNLRTIQRIENEENKPSGNTLKFICEALDTLPEKIIDYGKKEDLKLLVLMHLSVITYLVIPIGNILIPLIFWVSKKDKIINLDEKGTRLLNFQIIWTVLTTITLSTALLTATLELTNLENGYISYVLLFLFVILNIINVAMAVIIAYRIKRKSKYTSYPNLIQIIK</sequence>
<dbReference type="GO" id="GO:0003677">
    <property type="term" value="F:DNA binding"/>
    <property type="evidence" value="ECO:0007669"/>
    <property type="project" value="UniProtKB-KW"/>
</dbReference>
<dbReference type="InterPro" id="IPR050807">
    <property type="entry name" value="TransReg_Diox_bact_type"/>
</dbReference>
<keyword evidence="4" id="KW-0238">DNA-binding</keyword>
<dbReference type="PANTHER" id="PTHR46797">
    <property type="entry name" value="HTH-TYPE TRANSCRIPTIONAL REGULATOR"/>
    <property type="match status" value="1"/>
</dbReference>
<keyword evidence="3 6" id="KW-1133">Transmembrane helix</keyword>
<reference evidence="9" key="1">
    <citation type="submission" date="2017-02" db="EMBL/GenBank/DDBJ databases">
        <authorList>
            <person name="Varghese N."/>
            <person name="Submissions S."/>
        </authorList>
    </citation>
    <scope>NUCLEOTIDE SEQUENCE [LARGE SCALE GENOMIC DNA]</scope>
    <source>
        <strain evidence="9">DSM 23546</strain>
    </source>
</reference>
<keyword evidence="9" id="KW-1185">Reference proteome</keyword>
<evidence type="ECO:0000256" key="5">
    <source>
        <dbReference type="ARBA" id="ARBA00023136"/>
    </source>
</evidence>
<dbReference type="InterPro" id="IPR010982">
    <property type="entry name" value="Lambda_DNA-bd_dom_sf"/>
</dbReference>
<dbReference type="SUPFAM" id="SSF47413">
    <property type="entry name" value="lambda repressor-like DNA-binding domains"/>
    <property type="match status" value="1"/>
</dbReference>
<dbReference type="Pfam" id="PF01381">
    <property type="entry name" value="HTH_3"/>
    <property type="match status" value="1"/>
</dbReference>
<feature type="transmembrane region" description="Helical" evidence="6">
    <location>
        <begin position="75"/>
        <end position="100"/>
    </location>
</feature>
<evidence type="ECO:0000313" key="8">
    <source>
        <dbReference type="EMBL" id="SKB81090.1"/>
    </source>
</evidence>
<dbReference type="PROSITE" id="PS50943">
    <property type="entry name" value="HTH_CROC1"/>
    <property type="match status" value="1"/>
</dbReference>
<evidence type="ECO:0000259" key="7">
    <source>
        <dbReference type="PROSITE" id="PS50943"/>
    </source>
</evidence>
<evidence type="ECO:0000256" key="6">
    <source>
        <dbReference type="SAM" id="Phobius"/>
    </source>
</evidence>
<dbReference type="Gene3D" id="1.10.260.40">
    <property type="entry name" value="lambda repressor-like DNA-binding domains"/>
    <property type="match status" value="1"/>
</dbReference>
<dbReference type="AlphaFoldDB" id="A0A1T5EBB5"/>
<dbReference type="GO" id="GO:0003700">
    <property type="term" value="F:DNA-binding transcription factor activity"/>
    <property type="evidence" value="ECO:0007669"/>
    <property type="project" value="TreeGrafter"/>
</dbReference>
<name>A0A1T5EBB5_9FLAO</name>
<evidence type="ECO:0000256" key="4">
    <source>
        <dbReference type="ARBA" id="ARBA00023125"/>
    </source>
</evidence>
<feature type="transmembrane region" description="Helical" evidence="6">
    <location>
        <begin position="152"/>
        <end position="174"/>
    </location>
</feature>
<dbReference type="OrthoDB" id="1357763at2"/>
<organism evidence="8 9">
    <name type="scientific">Maribacter arcticus</name>
    <dbReference type="NCBI Taxonomy" id="561365"/>
    <lineage>
        <taxon>Bacteria</taxon>
        <taxon>Pseudomonadati</taxon>
        <taxon>Bacteroidota</taxon>
        <taxon>Flavobacteriia</taxon>
        <taxon>Flavobacteriales</taxon>
        <taxon>Flavobacteriaceae</taxon>
        <taxon>Maribacter</taxon>
    </lineage>
</organism>
<dbReference type="InterPro" id="IPR019109">
    <property type="entry name" value="MamF_MmsF"/>
</dbReference>